<sequence length="972" mass="106291">MQTRGTAGCSSKLLNCRYPCKASRPSTVGRILRLNDLVTSHDVFRRLADSLSMATDEAFFEQLVAALGEMLGVDYVMLARVDADACEATSLALWAHGQLVDNIRYPLLGTPCEQVNGQAACHYPNGVCSLFPDDPMLAELNAEAYLGVPMYTPDGRALGLVAALHTQPIDMSRHAEEVLRITAARAGAELARQESEQHHREQLLSTNRALKLLSRCNQALIQTEQEQQLLEAICQLAVDIGGYRMAWVGYARHDDAKHIAPQASAGNAQGYLDQITLSWSAQQRNGRGPAGRTVRSGEPVIIQDLANDPSFISWREMALRHGFRSILCLPLKRGDQVFGILALYQSNTDSISSEERQLLCELADNLAFGIDTLRQRIAQQRIQHAVLKIASAVSARSGEEFLDQLTHHMAEALDAELAFIARIDPADPTRAHTLTIVIDGQRQPNFSYTLPGTPCEDVLFETEYIVHDDADKRLPVEGREALSWVRAYAGRRLDNAAGEPFGLLGVMFSQPLHSTELVTSVLQIFAAGVAAELERQEDEARIRRLAYLDPGTGLPNRIAFTQRLESALSCTGCPQIGLMLLDLNRFKDINDTLGHDIGDKVLAAVADAFSGTLMGNEYLARLGGDEFVVLIAPSDAYTITDTAERLLGSLTAPLQLDEQAFELDVSIGIAFYPDDAGSARELLKHADIAMYQAKQQNVPYRFFEAHMGAALALRLDMTKRLAAALADGALSLHFQPQVDLTTLRLTGAEVLCRWHDPELGTVSPAEFIPLAEERGMIVPLGNWVIDATCRQLAAWQAEGLVVPGQLAINVASRQFDDNQLIDTLQHSCAKHGIAASQLGLELTESGFMSDPDQAIAMTEALKRLGFGLSIDDFGTGYSSLAYLKRFAADKIKIDMSFVADMLESDNDHAIVTTIIAMARTLQMETVAEGVETAEQAEALLALGCQQAQGYYFGQPLTGEAFAKQWLTPMLVE</sequence>
<gene>
    <name evidence="3" type="ORF">CK498_21410</name>
</gene>
<dbReference type="PROSITE" id="PS50887">
    <property type="entry name" value="GGDEF"/>
    <property type="match status" value="1"/>
</dbReference>
<organism evidence="3 4">
    <name type="scientific">Halomonas salipaludis</name>
    <dbReference type="NCBI Taxonomy" id="2032625"/>
    <lineage>
        <taxon>Bacteria</taxon>
        <taxon>Pseudomonadati</taxon>
        <taxon>Pseudomonadota</taxon>
        <taxon>Gammaproteobacteria</taxon>
        <taxon>Oceanospirillales</taxon>
        <taxon>Halomonadaceae</taxon>
        <taxon>Halomonas</taxon>
    </lineage>
</organism>
<dbReference type="CDD" id="cd01948">
    <property type="entry name" value="EAL"/>
    <property type="match status" value="1"/>
</dbReference>
<dbReference type="Gene3D" id="3.20.20.450">
    <property type="entry name" value="EAL domain"/>
    <property type="match status" value="1"/>
</dbReference>
<dbReference type="Pfam" id="PF01590">
    <property type="entry name" value="GAF"/>
    <property type="match status" value="1"/>
</dbReference>
<proteinExistence type="predicted"/>
<dbReference type="Pfam" id="PF00990">
    <property type="entry name" value="GGDEF"/>
    <property type="match status" value="1"/>
</dbReference>
<dbReference type="InterPro" id="IPR043128">
    <property type="entry name" value="Rev_trsase/Diguanyl_cyclase"/>
</dbReference>
<dbReference type="GO" id="GO:0016301">
    <property type="term" value="F:kinase activity"/>
    <property type="evidence" value="ECO:0007669"/>
    <property type="project" value="UniProtKB-KW"/>
</dbReference>
<dbReference type="GO" id="GO:0071111">
    <property type="term" value="F:cyclic-guanylate-specific phosphodiesterase activity"/>
    <property type="evidence" value="ECO:0007669"/>
    <property type="project" value="InterPro"/>
</dbReference>
<dbReference type="InterPro" id="IPR000160">
    <property type="entry name" value="GGDEF_dom"/>
</dbReference>
<keyword evidence="3" id="KW-0808">Transferase</keyword>
<dbReference type="InterPro" id="IPR003018">
    <property type="entry name" value="GAF"/>
</dbReference>
<evidence type="ECO:0000313" key="3">
    <source>
        <dbReference type="EMBL" id="PAU74683.1"/>
    </source>
</evidence>
<dbReference type="SUPFAM" id="SSF55781">
    <property type="entry name" value="GAF domain-like"/>
    <property type="match status" value="3"/>
</dbReference>
<dbReference type="AlphaFoldDB" id="A0A2A2EQY1"/>
<dbReference type="OrthoDB" id="9787514at2"/>
<feature type="domain" description="EAL" evidence="1">
    <location>
        <begin position="714"/>
        <end position="969"/>
    </location>
</feature>
<dbReference type="PANTHER" id="PTHR33121:SF70">
    <property type="entry name" value="SIGNALING PROTEIN YKOW"/>
    <property type="match status" value="1"/>
</dbReference>
<evidence type="ECO:0000259" key="1">
    <source>
        <dbReference type="PROSITE" id="PS50883"/>
    </source>
</evidence>
<dbReference type="Gene3D" id="3.30.450.40">
    <property type="match status" value="3"/>
</dbReference>
<feature type="domain" description="GGDEF" evidence="2">
    <location>
        <begin position="574"/>
        <end position="705"/>
    </location>
</feature>
<dbReference type="PANTHER" id="PTHR33121">
    <property type="entry name" value="CYCLIC DI-GMP PHOSPHODIESTERASE PDEF"/>
    <property type="match status" value="1"/>
</dbReference>
<dbReference type="SUPFAM" id="SSF141868">
    <property type="entry name" value="EAL domain-like"/>
    <property type="match status" value="1"/>
</dbReference>
<dbReference type="InterPro" id="IPR050706">
    <property type="entry name" value="Cyclic-di-GMP_PDE-like"/>
</dbReference>
<dbReference type="SMART" id="SM00267">
    <property type="entry name" value="GGDEF"/>
    <property type="match status" value="1"/>
</dbReference>
<dbReference type="SUPFAM" id="SSF55073">
    <property type="entry name" value="Nucleotide cyclase"/>
    <property type="match status" value="1"/>
</dbReference>
<dbReference type="Pfam" id="PF13185">
    <property type="entry name" value="GAF_2"/>
    <property type="match status" value="1"/>
</dbReference>
<dbReference type="InterPro" id="IPR029787">
    <property type="entry name" value="Nucleotide_cyclase"/>
</dbReference>
<keyword evidence="4" id="KW-1185">Reference proteome</keyword>
<evidence type="ECO:0000259" key="2">
    <source>
        <dbReference type="PROSITE" id="PS50887"/>
    </source>
</evidence>
<dbReference type="InterPro" id="IPR035919">
    <property type="entry name" value="EAL_sf"/>
</dbReference>
<dbReference type="EMBL" id="NSKB01000009">
    <property type="protein sequence ID" value="PAU74683.1"/>
    <property type="molecule type" value="Genomic_DNA"/>
</dbReference>
<evidence type="ECO:0000313" key="4">
    <source>
        <dbReference type="Proteomes" id="UP000217771"/>
    </source>
</evidence>
<name>A0A2A2EQY1_9GAMM</name>
<reference evidence="3 4" key="1">
    <citation type="submission" date="2017-08" db="EMBL/GenBank/DDBJ databases">
        <title>Halomonas alkalisoli sp. nov., isolated from saline alkaline soil.</title>
        <authorList>
            <person name="Wang D."/>
            <person name="Zhang G."/>
        </authorList>
    </citation>
    <scope>NUCLEOTIDE SEQUENCE [LARGE SCALE GENOMIC DNA]</scope>
    <source>
        <strain evidence="3 4">WRN001</strain>
    </source>
</reference>
<dbReference type="SMART" id="SM00052">
    <property type="entry name" value="EAL"/>
    <property type="match status" value="1"/>
</dbReference>
<keyword evidence="3" id="KW-0418">Kinase</keyword>
<dbReference type="InterPro" id="IPR001633">
    <property type="entry name" value="EAL_dom"/>
</dbReference>
<dbReference type="Proteomes" id="UP000217771">
    <property type="component" value="Unassembled WGS sequence"/>
</dbReference>
<dbReference type="Gene3D" id="3.30.70.270">
    <property type="match status" value="1"/>
</dbReference>
<dbReference type="NCBIfam" id="TIGR00254">
    <property type="entry name" value="GGDEF"/>
    <property type="match status" value="1"/>
</dbReference>
<accession>A0A2A2EQY1</accession>
<dbReference type="Pfam" id="PF00563">
    <property type="entry name" value="EAL"/>
    <property type="match status" value="1"/>
</dbReference>
<dbReference type="InterPro" id="IPR029016">
    <property type="entry name" value="GAF-like_dom_sf"/>
</dbReference>
<dbReference type="SMART" id="SM00065">
    <property type="entry name" value="GAF"/>
    <property type="match status" value="3"/>
</dbReference>
<comment type="caution">
    <text evidence="3">The sequence shown here is derived from an EMBL/GenBank/DDBJ whole genome shotgun (WGS) entry which is preliminary data.</text>
</comment>
<protein>
    <submittedName>
        <fullName evidence="3">Histidine kinase</fullName>
    </submittedName>
</protein>
<dbReference type="PROSITE" id="PS50883">
    <property type="entry name" value="EAL"/>
    <property type="match status" value="1"/>
</dbReference>
<dbReference type="CDD" id="cd01949">
    <property type="entry name" value="GGDEF"/>
    <property type="match status" value="1"/>
</dbReference>